<dbReference type="InterPro" id="IPR020625">
    <property type="entry name" value="Schiff_base-form_aldolases_AS"/>
</dbReference>
<evidence type="ECO:0000256" key="1">
    <source>
        <dbReference type="ARBA" id="ARBA00023239"/>
    </source>
</evidence>
<accession>A0A345NJB6</accession>
<protein>
    <submittedName>
        <fullName evidence="6">Dihydrodipicolinate synthase family protein</fullName>
    </submittedName>
</protein>
<dbReference type="SUPFAM" id="SSF51569">
    <property type="entry name" value="Aldolase"/>
    <property type="match status" value="1"/>
</dbReference>
<evidence type="ECO:0000256" key="5">
    <source>
        <dbReference type="PIRSR" id="PIRSR001365-2"/>
    </source>
</evidence>
<sequence length="296" mass="30784">MPPTMQGVFAVSTTPFGPDGQQQLDVLGRGLERALAAGVHGVLTQGATGEALSLDVEERDAQVRATVETVAGRVPVVVGCMAYRPEDMLAQVRDAARAGASAAMITPPFYGGLAPEAAVEAMDIVLRGSELPVMVYNNPHSTGVDLLPEHLARLSGRDAFWSVKETSGAATRVAELRAELGEDVDVFVGADGIALEGFLQGASGWVAASAFLTPGPCVRLWELARSGDWTAAAQLWQRLSVPLGQIEGSPAFISLIKQGLGQLGLEQGPVRPPLPTASEESVAAVVAAVAAIEQEV</sequence>
<dbReference type="KEGG" id="orn:DV701_02225"/>
<keyword evidence="7" id="KW-1185">Reference proteome</keyword>
<gene>
    <name evidence="6" type="ORF">DV701_02225</name>
</gene>
<evidence type="ECO:0000313" key="7">
    <source>
        <dbReference type="Proteomes" id="UP000253790"/>
    </source>
</evidence>
<dbReference type="AlphaFoldDB" id="A0A345NJB6"/>
<evidence type="ECO:0000313" key="6">
    <source>
        <dbReference type="EMBL" id="AXH95124.1"/>
    </source>
</evidence>
<reference evidence="6 7" key="1">
    <citation type="submission" date="2018-07" db="EMBL/GenBank/DDBJ databases">
        <title>Complete genome sequencing of Ornithinimicrobium sp. AMA3305.</title>
        <authorList>
            <person name="Bae J.-W."/>
        </authorList>
    </citation>
    <scope>NUCLEOTIDE SEQUENCE [LARGE SCALE GENOMIC DNA]</scope>
    <source>
        <strain evidence="6 7">AMA3305</strain>
    </source>
</reference>
<keyword evidence="2" id="KW-0704">Schiff base</keyword>
<dbReference type="PRINTS" id="PR00146">
    <property type="entry name" value="DHPICSNTHASE"/>
</dbReference>
<dbReference type="InterPro" id="IPR013785">
    <property type="entry name" value="Aldolase_TIM"/>
</dbReference>
<feature type="binding site" evidence="5">
    <location>
        <position position="206"/>
    </location>
    <ligand>
        <name>pyruvate</name>
        <dbReference type="ChEBI" id="CHEBI:15361"/>
    </ligand>
</feature>
<comment type="similarity">
    <text evidence="3">Belongs to the DapA family.</text>
</comment>
<feature type="binding site" evidence="5">
    <location>
        <position position="48"/>
    </location>
    <ligand>
        <name>pyruvate</name>
        <dbReference type="ChEBI" id="CHEBI:15361"/>
    </ligand>
</feature>
<evidence type="ECO:0000256" key="2">
    <source>
        <dbReference type="ARBA" id="ARBA00023270"/>
    </source>
</evidence>
<feature type="active site" description="Schiff-base intermediate with substrate" evidence="4">
    <location>
        <position position="164"/>
    </location>
</feature>
<dbReference type="GO" id="GO:0008840">
    <property type="term" value="F:4-hydroxy-tetrahydrodipicolinate synthase activity"/>
    <property type="evidence" value="ECO:0007669"/>
    <property type="project" value="TreeGrafter"/>
</dbReference>
<dbReference type="CDD" id="cd00408">
    <property type="entry name" value="DHDPS-like"/>
    <property type="match status" value="1"/>
</dbReference>
<evidence type="ECO:0000256" key="3">
    <source>
        <dbReference type="PIRNR" id="PIRNR001365"/>
    </source>
</evidence>
<organism evidence="6 7">
    <name type="scientific">Ornithinimicrobium avium</name>
    <dbReference type="NCBI Taxonomy" id="2283195"/>
    <lineage>
        <taxon>Bacteria</taxon>
        <taxon>Bacillati</taxon>
        <taxon>Actinomycetota</taxon>
        <taxon>Actinomycetes</taxon>
        <taxon>Micrococcales</taxon>
        <taxon>Ornithinimicrobiaceae</taxon>
        <taxon>Ornithinimicrobium</taxon>
    </lineage>
</organism>
<dbReference type="PANTHER" id="PTHR12128">
    <property type="entry name" value="DIHYDRODIPICOLINATE SYNTHASE"/>
    <property type="match status" value="1"/>
</dbReference>
<dbReference type="OrthoDB" id="9778880at2"/>
<dbReference type="Gene3D" id="3.20.20.70">
    <property type="entry name" value="Aldolase class I"/>
    <property type="match status" value="1"/>
</dbReference>
<dbReference type="PANTHER" id="PTHR12128:SF72">
    <property type="entry name" value="DIHYDRODIPICOLINATE SYNTHASE"/>
    <property type="match status" value="1"/>
</dbReference>
<dbReference type="Pfam" id="PF00701">
    <property type="entry name" value="DHDPS"/>
    <property type="match status" value="1"/>
</dbReference>
<dbReference type="PIRSF" id="PIRSF001365">
    <property type="entry name" value="DHDPS"/>
    <property type="match status" value="1"/>
</dbReference>
<keyword evidence="1 3" id="KW-0456">Lyase</keyword>
<dbReference type="SMART" id="SM01130">
    <property type="entry name" value="DHDPS"/>
    <property type="match status" value="1"/>
</dbReference>
<feature type="active site" description="Proton donor/acceptor" evidence="4">
    <location>
        <position position="136"/>
    </location>
</feature>
<dbReference type="PROSITE" id="PS00666">
    <property type="entry name" value="DHDPS_2"/>
    <property type="match status" value="1"/>
</dbReference>
<dbReference type="EMBL" id="CP031229">
    <property type="protein sequence ID" value="AXH95124.1"/>
    <property type="molecule type" value="Genomic_DNA"/>
</dbReference>
<evidence type="ECO:0000256" key="4">
    <source>
        <dbReference type="PIRSR" id="PIRSR001365-1"/>
    </source>
</evidence>
<dbReference type="Proteomes" id="UP000253790">
    <property type="component" value="Chromosome"/>
</dbReference>
<proteinExistence type="inferred from homology"/>
<name>A0A345NJB6_9MICO</name>
<dbReference type="RefSeq" id="WP_114926889.1">
    <property type="nucleotide sequence ID" value="NZ_CP031229.1"/>
</dbReference>
<dbReference type="InterPro" id="IPR002220">
    <property type="entry name" value="DapA-like"/>
</dbReference>